<organism evidence="9">
    <name type="scientific">freshwater metagenome</name>
    <dbReference type="NCBI Taxonomy" id="449393"/>
    <lineage>
        <taxon>unclassified sequences</taxon>
        <taxon>metagenomes</taxon>
        <taxon>ecological metagenomes</taxon>
    </lineage>
</organism>
<feature type="transmembrane region" description="Helical" evidence="7">
    <location>
        <begin position="86"/>
        <end position="107"/>
    </location>
</feature>
<gene>
    <name evidence="9" type="ORF">UFOPK3522_01646</name>
    <name evidence="10" type="ORF">UFOPK4175_00151</name>
</gene>
<dbReference type="InterPro" id="IPR036259">
    <property type="entry name" value="MFS_trans_sf"/>
</dbReference>
<keyword evidence="4 7" id="KW-0812">Transmembrane</keyword>
<evidence type="ECO:0000256" key="2">
    <source>
        <dbReference type="ARBA" id="ARBA00022448"/>
    </source>
</evidence>
<feature type="transmembrane region" description="Helical" evidence="7">
    <location>
        <begin position="208"/>
        <end position="229"/>
    </location>
</feature>
<dbReference type="GO" id="GO:0022857">
    <property type="term" value="F:transmembrane transporter activity"/>
    <property type="evidence" value="ECO:0007669"/>
    <property type="project" value="InterPro"/>
</dbReference>
<accession>A0A6J6A1E1</accession>
<evidence type="ECO:0000313" key="10">
    <source>
        <dbReference type="EMBL" id="CAB5029146.1"/>
    </source>
</evidence>
<dbReference type="Gene3D" id="1.20.1720.10">
    <property type="entry name" value="Multidrug resistance protein D"/>
    <property type="match status" value="1"/>
</dbReference>
<evidence type="ECO:0000256" key="5">
    <source>
        <dbReference type="ARBA" id="ARBA00022989"/>
    </source>
</evidence>
<dbReference type="GO" id="GO:0005886">
    <property type="term" value="C:plasma membrane"/>
    <property type="evidence" value="ECO:0007669"/>
    <property type="project" value="UniProtKB-SubCell"/>
</dbReference>
<protein>
    <submittedName>
        <fullName evidence="9">Unannotated protein</fullName>
    </submittedName>
</protein>
<dbReference type="Gene3D" id="1.20.1250.20">
    <property type="entry name" value="MFS general substrate transporter like domains"/>
    <property type="match status" value="1"/>
</dbReference>
<feature type="transmembrane region" description="Helical" evidence="7">
    <location>
        <begin position="386"/>
        <end position="404"/>
    </location>
</feature>
<dbReference type="EMBL" id="CAESAO010000209">
    <property type="protein sequence ID" value="CAB4347316.1"/>
    <property type="molecule type" value="Genomic_DNA"/>
</dbReference>
<feature type="transmembrane region" description="Helical" evidence="7">
    <location>
        <begin position="341"/>
        <end position="365"/>
    </location>
</feature>
<comment type="subcellular location">
    <subcellularLocation>
        <location evidence="1">Cell membrane</location>
        <topology evidence="1">Multi-pass membrane protein</topology>
    </subcellularLocation>
</comment>
<evidence type="ECO:0000256" key="6">
    <source>
        <dbReference type="ARBA" id="ARBA00023136"/>
    </source>
</evidence>
<dbReference type="InterPro" id="IPR011701">
    <property type="entry name" value="MFS"/>
</dbReference>
<evidence type="ECO:0000256" key="4">
    <source>
        <dbReference type="ARBA" id="ARBA00022692"/>
    </source>
</evidence>
<sequence length="510" mass="53598">MLGMFLAALDQTIVSTALPTIVVDLGGLDHLAWVVTAYLLASTASTPLYGKLGDMYGRKPVFLAAILIFLVGSVLSGLSQSMGELIAFRAVQGLGAGGLMVGAQAIIADIVPPRERGRYMGLIGSVFAVASVIGPLLGGFFVQALSWHWIFFINLPIGIVAVLVVVFKLHLHTPSHRHQIDYLGAALLTAGVTGLILVTTWGGNQYGWGSSTIVGLGAVSALLLVLFVFQERRAAEPIIPLELFRSSVFRVASGIGFFIGLALFGAITFIPLFLQLVYNVSPTSSGLRLLPLMAGLLTTSIISGRIITKIGRYRAFPIAGSAITTIGMYLLSRLALDTDPWIASVYMLIIGIGIGLVMQVIVLVIQNDAPARDVGVATSTATFFRSMGGSLGVAMFGAIFASRLNSEIAALPSALAKGLPSGGQIDPRQISALPAAAQDVFLSAFVHALQPVFLVGAIFTSITFFLALILKQVPLRSTMHDSAELAVEEAIGGGAVAPELFEPPEVKPAS</sequence>
<dbReference type="InterPro" id="IPR020846">
    <property type="entry name" value="MFS_dom"/>
</dbReference>
<evidence type="ECO:0000313" key="9">
    <source>
        <dbReference type="EMBL" id="CAB4347316.1"/>
    </source>
</evidence>
<dbReference type="PANTHER" id="PTHR23501:SF197">
    <property type="entry name" value="COMD"/>
    <property type="match status" value="1"/>
</dbReference>
<feature type="domain" description="Major facilitator superfamily (MFS) profile" evidence="8">
    <location>
        <begin position="1"/>
        <end position="475"/>
    </location>
</feature>
<dbReference type="SUPFAM" id="SSF103473">
    <property type="entry name" value="MFS general substrate transporter"/>
    <property type="match status" value="1"/>
</dbReference>
<feature type="transmembrane region" description="Helical" evidence="7">
    <location>
        <begin position="249"/>
        <end position="277"/>
    </location>
</feature>
<feature type="transmembrane region" description="Helical" evidence="7">
    <location>
        <begin position="61"/>
        <end position="80"/>
    </location>
</feature>
<keyword evidence="2" id="KW-0813">Transport</keyword>
<evidence type="ECO:0000259" key="8">
    <source>
        <dbReference type="PROSITE" id="PS50850"/>
    </source>
</evidence>
<keyword evidence="6 7" id="KW-0472">Membrane</keyword>
<keyword evidence="5 7" id="KW-1133">Transmembrane helix</keyword>
<feature type="transmembrane region" description="Helical" evidence="7">
    <location>
        <begin position="31"/>
        <end position="49"/>
    </location>
</feature>
<dbReference type="NCBIfam" id="TIGR00711">
    <property type="entry name" value="efflux_EmrB"/>
    <property type="match status" value="1"/>
</dbReference>
<dbReference type="Pfam" id="PF07690">
    <property type="entry name" value="MFS_1"/>
    <property type="match status" value="1"/>
</dbReference>
<feature type="transmembrane region" description="Helical" evidence="7">
    <location>
        <begin position="119"/>
        <end position="141"/>
    </location>
</feature>
<dbReference type="PROSITE" id="PS50850">
    <property type="entry name" value="MFS"/>
    <property type="match status" value="1"/>
</dbReference>
<keyword evidence="3" id="KW-1003">Cell membrane</keyword>
<evidence type="ECO:0000256" key="1">
    <source>
        <dbReference type="ARBA" id="ARBA00004651"/>
    </source>
</evidence>
<feature type="transmembrane region" description="Helical" evidence="7">
    <location>
        <begin position="315"/>
        <end position="335"/>
    </location>
</feature>
<evidence type="ECO:0000256" key="3">
    <source>
        <dbReference type="ARBA" id="ARBA00022475"/>
    </source>
</evidence>
<name>A0A6J6A1E1_9ZZZZ</name>
<dbReference type="CDD" id="cd17502">
    <property type="entry name" value="MFS_Azr1_MDR_like"/>
    <property type="match status" value="1"/>
</dbReference>
<dbReference type="EMBL" id="CAFBPX010000014">
    <property type="protein sequence ID" value="CAB5029146.1"/>
    <property type="molecule type" value="Genomic_DNA"/>
</dbReference>
<feature type="transmembrane region" description="Helical" evidence="7">
    <location>
        <begin position="448"/>
        <end position="470"/>
    </location>
</feature>
<dbReference type="FunFam" id="1.20.1720.10:FF:000004">
    <property type="entry name" value="EmrB/QacA family drug resistance transporter"/>
    <property type="match status" value="1"/>
</dbReference>
<feature type="transmembrane region" description="Helical" evidence="7">
    <location>
        <begin position="147"/>
        <end position="170"/>
    </location>
</feature>
<dbReference type="AlphaFoldDB" id="A0A6J6A1E1"/>
<feature type="transmembrane region" description="Helical" evidence="7">
    <location>
        <begin position="289"/>
        <end position="308"/>
    </location>
</feature>
<evidence type="ECO:0000256" key="7">
    <source>
        <dbReference type="SAM" id="Phobius"/>
    </source>
</evidence>
<reference evidence="9" key="1">
    <citation type="submission" date="2020-05" db="EMBL/GenBank/DDBJ databases">
        <authorList>
            <person name="Chiriac C."/>
            <person name="Salcher M."/>
            <person name="Ghai R."/>
            <person name="Kavagutti S V."/>
        </authorList>
    </citation>
    <scope>NUCLEOTIDE SEQUENCE</scope>
</reference>
<proteinExistence type="predicted"/>
<dbReference type="PANTHER" id="PTHR23501">
    <property type="entry name" value="MAJOR FACILITATOR SUPERFAMILY"/>
    <property type="match status" value="1"/>
</dbReference>
<dbReference type="PRINTS" id="PR01036">
    <property type="entry name" value="TCRTETB"/>
</dbReference>
<feature type="transmembrane region" description="Helical" evidence="7">
    <location>
        <begin position="182"/>
        <end position="202"/>
    </location>
</feature>
<dbReference type="InterPro" id="IPR004638">
    <property type="entry name" value="EmrB-like"/>
</dbReference>